<dbReference type="EMBL" id="JAPHNI010001089">
    <property type="protein sequence ID" value="KAJ8106735.1"/>
    <property type="molecule type" value="Genomic_DNA"/>
</dbReference>
<protein>
    <submittedName>
        <fullName evidence="1">Uncharacterized protein</fullName>
    </submittedName>
</protein>
<proteinExistence type="predicted"/>
<gene>
    <name evidence="1" type="ORF">OPT61_g9344</name>
</gene>
<accession>A0ACC2HUU7</accession>
<reference evidence="1" key="1">
    <citation type="submission" date="2022-11" db="EMBL/GenBank/DDBJ databases">
        <title>Genome Sequence of Boeremia exigua.</title>
        <authorList>
            <person name="Buettner E."/>
        </authorList>
    </citation>
    <scope>NUCLEOTIDE SEQUENCE</scope>
    <source>
        <strain evidence="1">CU02</strain>
    </source>
</reference>
<keyword evidence="2" id="KW-1185">Reference proteome</keyword>
<name>A0ACC2HUU7_9PLEO</name>
<evidence type="ECO:0000313" key="1">
    <source>
        <dbReference type="EMBL" id="KAJ8106735.1"/>
    </source>
</evidence>
<evidence type="ECO:0000313" key="2">
    <source>
        <dbReference type="Proteomes" id="UP001153331"/>
    </source>
</evidence>
<dbReference type="Proteomes" id="UP001153331">
    <property type="component" value="Unassembled WGS sequence"/>
</dbReference>
<sequence length="311" mass="33836">MNSDPGELFGKGSPGPRGGLRARSVKGEAGVRKRTEGIAGGGPDRPSFIARWKDRRRQGRERGNCDLKPTTGPPESRGKNKDALSLTAADPRPMGRKTLQISRFVRARISESGATLAILLPSGNQTVKDSNVYKCGPTGLRRDMALATLLSHRAPVCQGLALRNRMLGAEPVESRRWQTDARYTAIKAIRDPSCSLQDSEQSPNICKDMGVGDDISFPPPRPFVRALEQALEQPNPQACRSGTHTCDAGVQTERHASDMSQCVILLFLLAVTSSPPPAYPIAVHRPSTHEDKATAFLGINIYNECMRKEDT</sequence>
<comment type="caution">
    <text evidence="1">The sequence shown here is derived from an EMBL/GenBank/DDBJ whole genome shotgun (WGS) entry which is preliminary data.</text>
</comment>
<organism evidence="1 2">
    <name type="scientific">Boeremia exigua</name>
    <dbReference type="NCBI Taxonomy" id="749465"/>
    <lineage>
        <taxon>Eukaryota</taxon>
        <taxon>Fungi</taxon>
        <taxon>Dikarya</taxon>
        <taxon>Ascomycota</taxon>
        <taxon>Pezizomycotina</taxon>
        <taxon>Dothideomycetes</taxon>
        <taxon>Pleosporomycetidae</taxon>
        <taxon>Pleosporales</taxon>
        <taxon>Pleosporineae</taxon>
        <taxon>Didymellaceae</taxon>
        <taxon>Boeremia</taxon>
    </lineage>
</organism>